<dbReference type="EMBL" id="BKCJ010593850">
    <property type="protein sequence ID" value="GFB28826.1"/>
    <property type="molecule type" value="Genomic_DNA"/>
</dbReference>
<feature type="compositionally biased region" description="Basic and acidic residues" evidence="1">
    <location>
        <begin position="103"/>
        <end position="115"/>
    </location>
</feature>
<dbReference type="AlphaFoldDB" id="A0A699L984"/>
<dbReference type="SUPFAM" id="SSF53098">
    <property type="entry name" value="Ribonuclease H-like"/>
    <property type="match status" value="1"/>
</dbReference>
<accession>A0A699L984</accession>
<dbReference type="PANTHER" id="PTHR42648">
    <property type="entry name" value="TRANSPOSASE, PUTATIVE-RELATED"/>
    <property type="match status" value="1"/>
</dbReference>
<reference evidence="2" key="1">
    <citation type="journal article" date="2019" name="Sci. Rep.">
        <title>Draft genome of Tanacetum cinerariifolium, the natural source of mosquito coil.</title>
        <authorList>
            <person name="Yamashiro T."/>
            <person name="Shiraishi A."/>
            <person name="Satake H."/>
            <person name="Nakayama K."/>
        </authorList>
    </citation>
    <scope>NUCLEOTIDE SEQUENCE</scope>
</reference>
<evidence type="ECO:0000256" key="1">
    <source>
        <dbReference type="SAM" id="MobiDB-lite"/>
    </source>
</evidence>
<evidence type="ECO:0000313" key="2">
    <source>
        <dbReference type="EMBL" id="GFB28826.1"/>
    </source>
</evidence>
<dbReference type="InterPro" id="IPR036397">
    <property type="entry name" value="RNaseH_sf"/>
</dbReference>
<dbReference type="GO" id="GO:0003676">
    <property type="term" value="F:nucleic acid binding"/>
    <property type="evidence" value="ECO:0007669"/>
    <property type="project" value="InterPro"/>
</dbReference>
<dbReference type="InterPro" id="IPR039537">
    <property type="entry name" value="Retrotran_Ty1/copia-like"/>
</dbReference>
<dbReference type="PANTHER" id="PTHR42648:SF28">
    <property type="entry name" value="TRANSPOSON-ENCODED PROTEIN WITH RIBONUCLEASE H-LIKE AND RETROVIRUS ZINC FINGER-LIKE DOMAINS"/>
    <property type="match status" value="1"/>
</dbReference>
<proteinExistence type="predicted"/>
<name>A0A699L984_TANCI</name>
<dbReference type="InterPro" id="IPR012337">
    <property type="entry name" value="RNaseH-like_sf"/>
</dbReference>
<sequence>MNRTLLKKVRCLLIQSGLPDSFWAEAMVMAAYLINRSPSTTLEKKTPMDLWSGHLENYEILRIFSCVAYSHVNQRKLKPRAIKCVFLGEVEFEVELQGNRVEPTMDPHFGEHPGNEDEEQDEEPQQQNLDNYVLVHDIAKRTTSIPARYRDE</sequence>
<comment type="caution">
    <text evidence="2">The sequence shown here is derived from an EMBL/GenBank/DDBJ whole genome shotgun (WGS) entry which is preliminary data.</text>
</comment>
<feature type="region of interest" description="Disordered" evidence="1">
    <location>
        <begin position="99"/>
        <end position="131"/>
    </location>
</feature>
<protein>
    <submittedName>
        <fullName evidence="2">Retrovirus-related Pol polyprotein from transposon TNT 1-94</fullName>
    </submittedName>
</protein>
<gene>
    <name evidence="2" type="ORF">Tci_700797</name>
</gene>
<organism evidence="2">
    <name type="scientific">Tanacetum cinerariifolium</name>
    <name type="common">Dalmatian daisy</name>
    <name type="synonym">Chrysanthemum cinerariifolium</name>
    <dbReference type="NCBI Taxonomy" id="118510"/>
    <lineage>
        <taxon>Eukaryota</taxon>
        <taxon>Viridiplantae</taxon>
        <taxon>Streptophyta</taxon>
        <taxon>Embryophyta</taxon>
        <taxon>Tracheophyta</taxon>
        <taxon>Spermatophyta</taxon>
        <taxon>Magnoliopsida</taxon>
        <taxon>eudicotyledons</taxon>
        <taxon>Gunneridae</taxon>
        <taxon>Pentapetalae</taxon>
        <taxon>asterids</taxon>
        <taxon>campanulids</taxon>
        <taxon>Asterales</taxon>
        <taxon>Asteraceae</taxon>
        <taxon>Asteroideae</taxon>
        <taxon>Anthemideae</taxon>
        <taxon>Anthemidinae</taxon>
        <taxon>Tanacetum</taxon>
    </lineage>
</organism>
<dbReference type="Gene3D" id="3.30.420.10">
    <property type="entry name" value="Ribonuclease H-like superfamily/Ribonuclease H"/>
    <property type="match status" value="1"/>
</dbReference>
<feature type="non-terminal residue" evidence="2">
    <location>
        <position position="152"/>
    </location>
</feature>